<name>A0A4U5UBS0_COLLU</name>
<keyword evidence="5" id="KW-0675">Receptor</keyword>
<sequence length="70" mass="7832">MTLASARCTGGGRSGTFCAICSINEMIQQQNIVDVFHTVKTLRNNKTNMVETMEQYKFCYEVALEALSSF</sequence>
<dbReference type="AlphaFoldDB" id="A0A4U5UBS0"/>
<dbReference type="InterPro" id="IPR029021">
    <property type="entry name" value="Prot-tyrosine_phosphatase-like"/>
</dbReference>
<evidence type="ECO:0000313" key="6">
    <source>
        <dbReference type="Proteomes" id="UP000298787"/>
    </source>
</evidence>
<evidence type="ECO:0000313" key="5">
    <source>
        <dbReference type="EMBL" id="TKS71400.1"/>
    </source>
</evidence>
<dbReference type="PROSITE" id="PS50055">
    <property type="entry name" value="TYR_PHOSPHATASE_PTP"/>
    <property type="match status" value="1"/>
</dbReference>
<organism evidence="5 6">
    <name type="scientific">Collichthys lucidus</name>
    <name type="common">Big head croaker</name>
    <name type="synonym">Sciaena lucida</name>
    <dbReference type="NCBI Taxonomy" id="240159"/>
    <lineage>
        <taxon>Eukaryota</taxon>
        <taxon>Metazoa</taxon>
        <taxon>Chordata</taxon>
        <taxon>Craniata</taxon>
        <taxon>Vertebrata</taxon>
        <taxon>Euteleostomi</taxon>
        <taxon>Actinopterygii</taxon>
        <taxon>Neopterygii</taxon>
        <taxon>Teleostei</taxon>
        <taxon>Neoteleostei</taxon>
        <taxon>Acanthomorphata</taxon>
        <taxon>Eupercaria</taxon>
        <taxon>Sciaenidae</taxon>
        <taxon>Collichthys</taxon>
    </lineage>
</organism>
<accession>A0A4U5UBS0</accession>
<dbReference type="PROSITE" id="PS50056">
    <property type="entry name" value="TYR_PHOSPHATASE_2"/>
    <property type="match status" value="1"/>
</dbReference>
<feature type="domain" description="Tyrosine-protein phosphatase" evidence="3">
    <location>
        <begin position="1"/>
        <end position="66"/>
    </location>
</feature>
<feature type="domain" description="Tyrosine specific protein phosphatases" evidence="4">
    <location>
        <begin position="10"/>
        <end position="57"/>
    </location>
</feature>
<dbReference type="STRING" id="240159.A0A4U5UBS0"/>
<dbReference type="PRINTS" id="PR00700">
    <property type="entry name" value="PRTYPHPHTASE"/>
</dbReference>
<keyword evidence="2" id="KW-0904">Protein phosphatase</keyword>
<evidence type="ECO:0000256" key="1">
    <source>
        <dbReference type="ARBA" id="ARBA00013064"/>
    </source>
</evidence>
<dbReference type="PANTHER" id="PTHR19134:SF449">
    <property type="entry name" value="TYROSINE-PROTEIN PHOSPHATASE 1"/>
    <property type="match status" value="1"/>
</dbReference>
<dbReference type="PANTHER" id="PTHR19134">
    <property type="entry name" value="RECEPTOR-TYPE TYROSINE-PROTEIN PHOSPHATASE"/>
    <property type="match status" value="1"/>
</dbReference>
<dbReference type="GO" id="GO:0004725">
    <property type="term" value="F:protein tyrosine phosphatase activity"/>
    <property type="evidence" value="ECO:0007669"/>
    <property type="project" value="UniProtKB-EC"/>
</dbReference>
<evidence type="ECO:0000259" key="3">
    <source>
        <dbReference type="PROSITE" id="PS50055"/>
    </source>
</evidence>
<protein>
    <recommendedName>
        <fullName evidence="1">protein-tyrosine-phosphatase</fullName>
        <ecNumber evidence="1">3.1.3.48</ecNumber>
    </recommendedName>
</protein>
<keyword evidence="6" id="KW-1185">Reference proteome</keyword>
<evidence type="ECO:0000256" key="2">
    <source>
        <dbReference type="ARBA" id="ARBA00022912"/>
    </source>
</evidence>
<keyword evidence="2" id="KW-0378">Hydrolase</keyword>
<dbReference type="InterPro" id="IPR000387">
    <property type="entry name" value="Tyr_Pase_dom"/>
</dbReference>
<dbReference type="InterPro" id="IPR050348">
    <property type="entry name" value="Protein-Tyr_Phosphatase"/>
</dbReference>
<dbReference type="Pfam" id="PF00102">
    <property type="entry name" value="Y_phosphatase"/>
    <property type="match status" value="1"/>
</dbReference>
<gene>
    <name evidence="5" type="ORF">D9C73_005149</name>
</gene>
<evidence type="ECO:0000259" key="4">
    <source>
        <dbReference type="PROSITE" id="PS50056"/>
    </source>
</evidence>
<dbReference type="EC" id="3.1.3.48" evidence="1"/>
<dbReference type="EMBL" id="CM014082">
    <property type="protein sequence ID" value="TKS71400.1"/>
    <property type="molecule type" value="Genomic_DNA"/>
</dbReference>
<reference evidence="5 6" key="1">
    <citation type="submission" date="2019-01" db="EMBL/GenBank/DDBJ databases">
        <title>Genome Assembly of Collichthys lucidus.</title>
        <authorList>
            <person name="Cai M."/>
            <person name="Xiao S."/>
        </authorList>
    </citation>
    <scope>NUCLEOTIDE SEQUENCE [LARGE SCALE GENOMIC DNA]</scope>
    <source>
        <strain evidence="5">JT15FE1705JMU</strain>
        <tissue evidence="5">Muscle</tissue>
    </source>
</reference>
<dbReference type="SUPFAM" id="SSF52799">
    <property type="entry name" value="(Phosphotyrosine protein) phosphatases II"/>
    <property type="match status" value="1"/>
</dbReference>
<proteinExistence type="predicted"/>
<dbReference type="Proteomes" id="UP000298787">
    <property type="component" value="Chromosome 5"/>
</dbReference>
<dbReference type="Gene3D" id="3.90.190.10">
    <property type="entry name" value="Protein tyrosine phosphatase superfamily"/>
    <property type="match status" value="1"/>
</dbReference>
<dbReference type="InterPro" id="IPR000242">
    <property type="entry name" value="PTP_cat"/>
</dbReference>